<proteinExistence type="predicted"/>
<protein>
    <submittedName>
        <fullName evidence="2">Uncharacterized protein</fullName>
    </submittedName>
</protein>
<organism evidence="2">
    <name type="scientific">Streptomyces sp. NBC_00119</name>
    <dbReference type="NCBI Taxonomy" id="2975659"/>
    <lineage>
        <taxon>Bacteria</taxon>
        <taxon>Bacillati</taxon>
        <taxon>Actinomycetota</taxon>
        <taxon>Actinomycetes</taxon>
        <taxon>Kitasatosporales</taxon>
        <taxon>Streptomycetaceae</taxon>
        <taxon>Streptomyces</taxon>
    </lineage>
</organism>
<feature type="region of interest" description="Disordered" evidence="1">
    <location>
        <begin position="154"/>
        <end position="175"/>
    </location>
</feature>
<dbReference type="AlphaFoldDB" id="A0AAU1TYQ2"/>
<accession>A0AAU1TYQ2</accession>
<reference evidence="2" key="1">
    <citation type="submission" date="2022-10" db="EMBL/GenBank/DDBJ databases">
        <title>The complete genomes of actinobacterial strains from the NBC collection.</title>
        <authorList>
            <person name="Joergensen T.S."/>
            <person name="Alvarez Arevalo M."/>
            <person name="Sterndorff E.B."/>
            <person name="Faurdal D."/>
            <person name="Vuksanovic O."/>
            <person name="Mourched A.-S."/>
            <person name="Charusanti P."/>
            <person name="Shaw S."/>
            <person name="Blin K."/>
            <person name="Weber T."/>
        </authorList>
    </citation>
    <scope>NUCLEOTIDE SEQUENCE</scope>
    <source>
        <strain evidence="2">NBC_00119</strain>
    </source>
</reference>
<gene>
    <name evidence="2" type="ORF">OHU69_01255</name>
</gene>
<evidence type="ECO:0000256" key="1">
    <source>
        <dbReference type="SAM" id="MobiDB-lite"/>
    </source>
</evidence>
<evidence type="ECO:0000313" key="2">
    <source>
        <dbReference type="EMBL" id="WTS09875.1"/>
    </source>
</evidence>
<sequence>MGSLEVPSGGRHVRDVVRDVVVQVAPDEIVLVEGLLLLDDASVVRRLSGRDRQEPLGFGLAEAAALVTPVVWLVLNQVASTLAGAAAEGAVRRSGRWLKRVVRRPLPPAVLPPLDRDQLAEIHRHVLDAAVQRGAAVERAQELADAVVAALVLAEPDPSPPDAPEEDDPTGGAPQ</sequence>
<dbReference type="EMBL" id="CP108195">
    <property type="protein sequence ID" value="WTS09875.1"/>
    <property type="molecule type" value="Genomic_DNA"/>
</dbReference>
<name>A0AAU1TYQ2_9ACTN</name>